<dbReference type="AlphaFoldDB" id="A0A2P8I5K0"/>
<keyword evidence="1" id="KW-1133">Transmembrane helix</keyword>
<comment type="caution">
    <text evidence="2">The sequence shown here is derived from an EMBL/GenBank/DDBJ whole genome shotgun (WGS) entry which is preliminary data.</text>
</comment>
<keyword evidence="1" id="KW-0472">Membrane</keyword>
<dbReference type="Proteomes" id="UP000241118">
    <property type="component" value="Unassembled WGS sequence"/>
</dbReference>
<dbReference type="SUPFAM" id="SSF50998">
    <property type="entry name" value="Quinoprotein alcohol dehydrogenase-like"/>
    <property type="match status" value="1"/>
</dbReference>
<dbReference type="RefSeq" id="WP_106617736.1">
    <property type="nucleotide sequence ID" value="NZ_PYAX01000008.1"/>
</dbReference>
<keyword evidence="3" id="KW-1185">Reference proteome</keyword>
<name>A0A2P8I5K0_SACCR</name>
<dbReference type="EMBL" id="PYAX01000008">
    <property type="protein sequence ID" value="PSL53751.1"/>
    <property type="molecule type" value="Genomic_DNA"/>
</dbReference>
<evidence type="ECO:0000256" key="1">
    <source>
        <dbReference type="SAM" id="Phobius"/>
    </source>
</evidence>
<dbReference type="OrthoDB" id="4601746at2"/>
<protein>
    <submittedName>
        <fullName evidence="2">Uncharacterized protein</fullName>
    </submittedName>
</protein>
<sequence length="365" mass="37526">MYETPPQYPPVLPYATPSPARRRVLPLALLPLVLFGLLFFGGSYAASPEPDVEVQAGFAFAEVDGRDVVLAPYSRHGARGMFQLLTQDLFQVRLAATDPATGDVLWDTQLSDQLIWEASVLAAGQRHAYLATDSGLVIVALADGAVVAEGSEVPGLGDAFAAVRTAYAYDPESRHVMAMNAGGEVLAIALDEVMAVPVDPATAAAWSGRLSVQRGPGAPTSATGVEAALNAGTERIALRQAPNGTPGSVLVRVTADGREIPVGHTAFHGARLVVDGVTAVAAATGHVLVEHQRSVNDPGVALSLVSLATGQVTATLAVDARVDRALVGPDGVTALAAGEVLAAARGDGRVVPLGVGLADFFGSHR</sequence>
<organism evidence="2 3">
    <name type="scientific">Saccharothrix carnea</name>
    <dbReference type="NCBI Taxonomy" id="1280637"/>
    <lineage>
        <taxon>Bacteria</taxon>
        <taxon>Bacillati</taxon>
        <taxon>Actinomycetota</taxon>
        <taxon>Actinomycetes</taxon>
        <taxon>Pseudonocardiales</taxon>
        <taxon>Pseudonocardiaceae</taxon>
        <taxon>Saccharothrix</taxon>
    </lineage>
</organism>
<evidence type="ECO:0000313" key="3">
    <source>
        <dbReference type="Proteomes" id="UP000241118"/>
    </source>
</evidence>
<gene>
    <name evidence="2" type="ORF">B0I31_108198</name>
</gene>
<dbReference type="NCBIfam" id="NF041516">
    <property type="entry name" value="PA2928_fam"/>
    <property type="match status" value="1"/>
</dbReference>
<proteinExistence type="predicted"/>
<dbReference type="InterPro" id="IPR011047">
    <property type="entry name" value="Quinoprotein_ADH-like_sf"/>
</dbReference>
<feature type="transmembrane region" description="Helical" evidence="1">
    <location>
        <begin position="24"/>
        <end position="46"/>
    </location>
</feature>
<evidence type="ECO:0000313" key="2">
    <source>
        <dbReference type="EMBL" id="PSL53751.1"/>
    </source>
</evidence>
<accession>A0A2P8I5K0</accession>
<dbReference type="InterPro" id="IPR048161">
    <property type="entry name" value="PA2928-like"/>
</dbReference>
<reference evidence="2 3" key="1">
    <citation type="submission" date="2018-03" db="EMBL/GenBank/DDBJ databases">
        <title>Genomic Encyclopedia of Type Strains, Phase III (KMG-III): the genomes of soil and plant-associated and newly described type strains.</title>
        <authorList>
            <person name="Whitman W."/>
        </authorList>
    </citation>
    <scope>NUCLEOTIDE SEQUENCE [LARGE SCALE GENOMIC DNA]</scope>
    <source>
        <strain evidence="2 3">CGMCC 4.7097</strain>
    </source>
</reference>
<keyword evidence="1" id="KW-0812">Transmembrane</keyword>